<keyword evidence="1" id="KW-0812">Transmembrane</keyword>
<accession>A0A3B1DW96</accession>
<keyword evidence="1" id="KW-1133">Transmembrane helix</keyword>
<dbReference type="EMBL" id="UOGK01000511">
    <property type="protein sequence ID" value="VAX41243.1"/>
    <property type="molecule type" value="Genomic_DNA"/>
</dbReference>
<feature type="transmembrane region" description="Helical" evidence="1">
    <location>
        <begin position="210"/>
        <end position="232"/>
    </location>
</feature>
<dbReference type="AlphaFoldDB" id="A0A3B1DW96"/>
<name>A0A3B1DW96_9ZZZZ</name>
<keyword evidence="1" id="KW-0472">Membrane</keyword>
<sequence>MAKMFYTIEEAAEKLGKSTDEVQQMADNGQLQEFRDRDRLMFKKEQVDLLTGGGEDDILSLGDELEPLSLSSSGSGSALGIDMGKESTGISIFDPDETELADPSEQTQITDTGLEAGFELDSASSGSGLLDLTKEADDTSLGADLLDDVYGQETMGATSPAGESGIMDEPAALFEGSEGEADAVAAAPVAAMPVLAEAYDGTWSGVGGGLALGMTICLAAAIAIVLFAMTGSLAPVRDIITGQFYAVVGGMAGVVVLLAIIGMVLGKKS</sequence>
<feature type="transmembrane region" description="Helical" evidence="1">
    <location>
        <begin position="244"/>
        <end position="265"/>
    </location>
</feature>
<gene>
    <name evidence="2" type="ORF">MNBD_PLANCTO03-692</name>
</gene>
<protein>
    <recommendedName>
        <fullName evidence="3">Helix-turn-helix domain-containing protein</fullName>
    </recommendedName>
</protein>
<reference evidence="2" key="1">
    <citation type="submission" date="2018-06" db="EMBL/GenBank/DDBJ databases">
        <authorList>
            <person name="Zhirakovskaya E."/>
        </authorList>
    </citation>
    <scope>NUCLEOTIDE SEQUENCE</scope>
</reference>
<proteinExistence type="predicted"/>
<evidence type="ECO:0008006" key="3">
    <source>
        <dbReference type="Google" id="ProtNLM"/>
    </source>
</evidence>
<evidence type="ECO:0000313" key="2">
    <source>
        <dbReference type="EMBL" id="VAX41243.1"/>
    </source>
</evidence>
<organism evidence="2">
    <name type="scientific">hydrothermal vent metagenome</name>
    <dbReference type="NCBI Taxonomy" id="652676"/>
    <lineage>
        <taxon>unclassified sequences</taxon>
        <taxon>metagenomes</taxon>
        <taxon>ecological metagenomes</taxon>
    </lineage>
</organism>
<evidence type="ECO:0000256" key="1">
    <source>
        <dbReference type="SAM" id="Phobius"/>
    </source>
</evidence>